<feature type="transmembrane region" description="Helical" evidence="2">
    <location>
        <begin position="388"/>
        <end position="410"/>
    </location>
</feature>
<gene>
    <name evidence="3" type="ORF">F7D09_0953</name>
</gene>
<feature type="region of interest" description="Disordered" evidence="1">
    <location>
        <begin position="1"/>
        <end position="27"/>
    </location>
</feature>
<feature type="compositionally biased region" description="Basic and acidic residues" evidence="1">
    <location>
        <begin position="8"/>
        <end position="27"/>
    </location>
</feature>
<dbReference type="EMBL" id="WBVT01000010">
    <property type="protein sequence ID" value="KAB7790584.1"/>
    <property type="molecule type" value="Genomic_DNA"/>
</dbReference>
<feature type="transmembrane region" description="Helical" evidence="2">
    <location>
        <begin position="308"/>
        <end position="327"/>
    </location>
</feature>
<comment type="caution">
    <text evidence="3">The sequence shown here is derived from an EMBL/GenBank/DDBJ whole genome shotgun (WGS) entry which is preliminary data.</text>
</comment>
<feature type="transmembrane region" description="Helical" evidence="2">
    <location>
        <begin position="76"/>
        <end position="96"/>
    </location>
</feature>
<dbReference type="AlphaFoldDB" id="A0A6I1GG21"/>
<dbReference type="Proteomes" id="UP000441772">
    <property type="component" value="Unassembled WGS sequence"/>
</dbReference>
<keyword evidence="4" id="KW-1185">Reference proteome</keyword>
<reference evidence="3 4" key="1">
    <citation type="submission" date="2019-09" db="EMBL/GenBank/DDBJ databases">
        <title>Characterization of the phylogenetic diversity of two novel species belonging to the genus Bifidobacterium: Bifidobacterium cebidarum sp. nov. and Bifidobacterium leontopitheci sp. nov.</title>
        <authorList>
            <person name="Lugli G.A."/>
            <person name="Duranti S."/>
            <person name="Milani C."/>
            <person name="Turroni F."/>
            <person name="Ventura M."/>
        </authorList>
    </citation>
    <scope>NUCLEOTIDE SEQUENCE [LARGE SCALE GENOMIC DNA]</scope>
    <source>
        <strain evidence="3 4">LMG 31471</strain>
    </source>
</reference>
<name>A0A6I1GG21_9BIFI</name>
<feature type="transmembrane region" description="Helical" evidence="2">
    <location>
        <begin position="353"/>
        <end position="376"/>
    </location>
</feature>
<keyword evidence="2" id="KW-0472">Membrane</keyword>
<evidence type="ECO:0008006" key="5">
    <source>
        <dbReference type="Google" id="ProtNLM"/>
    </source>
</evidence>
<evidence type="ECO:0000256" key="2">
    <source>
        <dbReference type="SAM" id="Phobius"/>
    </source>
</evidence>
<sequence>MTTQTTWHHTDGGRDGDGDIENDHDGDMVAGDRLLDDVTDGGSPKPGFVSPPGCMRLRGVLSEAGRNLATGASRTALLAALLTLLLALACAADLATMRTLSGQVERYVRAGGSTYVLEASGHVDAAACDALAGTRGVQAAGALRLTDRKLTFSVLPSTGVPLTDISRGAESLFLSGNSFTVRPAPADDGGVLLSREAARSMGVSRGADAALVGGGDVWVSGVFDYPDDGRQSGFSYSALAPAAPSAAFDQCWVRAWPVPDDIESLMLTVVRGTIRADSQRQPSVTQLNVSMGVSLDSRSMFDARMTRFAPLVMLAAGLALGLASVMMRRLELASALHCGVPKPALVAQMLVEAAAWTCCAVLLCGCALAVAVPWMFPPADSVAVWVAMARIGVATLAGVLVGAGAGAAMVKERQLFAFFKNR</sequence>
<dbReference type="RefSeq" id="WP_152234301.1">
    <property type="nucleotide sequence ID" value="NZ_JBHSKZ010000019.1"/>
</dbReference>
<proteinExistence type="predicted"/>
<keyword evidence="2" id="KW-1133">Transmembrane helix</keyword>
<evidence type="ECO:0000313" key="4">
    <source>
        <dbReference type="Proteomes" id="UP000441772"/>
    </source>
</evidence>
<keyword evidence="2" id="KW-0812">Transmembrane</keyword>
<evidence type="ECO:0000256" key="1">
    <source>
        <dbReference type="SAM" id="MobiDB-lite"/>
    </source>
</evidence>
<organism evidence="3 4">
    <name type="scientific">Bifidobacterium leontopitheci</name>
    <dbReference type="NCBI Taxonomy" id="2650774"/>
    <lineage>
        <taxon>Bacteria</taxon>
        <taxon>Bacillati</taxon>
        <taxon>Actinomycetota</taxon>
        <taxon>Actinomycetes</taxon>
        <taxon>Bifidobacteriales</taxon>
        <taxon>Bifidobacteriaceae</taxon>
        <taxon>Bifidobacterium</taxon>
    </lineage>
</organism>
<accession>A0A6I1GG21</accession>
<evidence type="ECO:0000313" key="3">
    <source>
        <dbReference type="EMBL" id="KAB7790584.1"/>
    </source>
</evidence>
<protein>
    <recommendedName>
        <fullName evidence="5">ABC transporter permease</fullName>
    </recommendedName>
</protein>